<sequence>MSTEEAILAINKIEELNNELYGVYKFLEGTSFNAPSNQVAIWSDFSNKIKFTINKYDDFDKVFIVRSDYDKYYLEPKQLLSLVNKYGLL</sequence>
<dbReference type="RefSeq" id="WP_053595725.1">
    <property type="nucleotide sequence ID" value="NZ_CP067341.1"/>
</dbReference>
<evidence type="ECO:0000313" key="2">
    <source>
        <dbReference type="Proteomes" id="UP000596049"/>
    </source>
</evidence>
<proteinExistence type="predicted"/>
<evidence type="ECO:0000313" key="1">
    <source>
        <dbReference type="EMBL" id="QQP10809.1"/>
    </source>
</evidence>
<keyword evidence="2" id="KW-1185">Reference proteome</keyword>
<reference evidence="1 2" key="1">
    <citation type="submission" date="2020-01" db="EMBL/GenBank/DDBJ databases">
        <authorList>
            <person name="Liu G."/>
            <person name="Liu B."/>
        </authorList>
    </citation>
    <scope>NUCLEOTIDE SEQUENCE [LARGE SCALE GENOMIC DNA]</scope>
    <source>
        <strain evidence="1 2">FJAT-51161</strain>
    </source>
</reference>
<organism evidence="1 2">
    <name type="scientific">Lysinibacillus agricola</name>
    <dbReference type="NCBI Taxonomy" id="2590012"/>
    <lineage>
        <taxon>Bacteria</taxon>
        <taxon>Bacillati</taxon>
        <taxon>Bacillota</taxon>
        <taxon>Bacilli</taxon>
        <taxon>Bacillales</taxon>
        <taxon>Bacillaceae</taxon>
        <taxon>Lysinibacillus</taxon>
    </lineage>
</organism>
<dbReference type="Proteomes" id="UP000596049">
    <property type="component" value="Chromosome"/>
</dbReference>
<gene>
    <name evidence="1" type="ORF">FJQ98_16315</name>
</gene>
<name>A0ABX7ALU9_9BACI</name>
<dbReference type="EMBL" id="CP067341">
    <property type="protein sequence ID" value="QQP10809.1"/>
    <property type="molecule type" value="Genomic_DNA"/>
</dbReference>
<protein>
    <submittedName>
        <fullName evidence="1">Uncharacterized protein</fullName>
    </submittedName>
</protein>
<accession>A0ABX7ALU9</accession>